<organism evidence="2 3">
    <name type="scientific">Paraprevotella xylaniphila YIT 11841</name>
    <dbReference type="NCBI Taxonomy" id="762982"/>
    <lineage>
        <taxon>Bacteria</taxon>
        <taxon>Pseudomonadati</taxon>
        <taxon>Bacteroidota</taxon>
        <taxon>Bacteroidia</taxon>
        <taxon>Bacteroidales</taxon>
        <taxon>Prevotellaceae</taxon>
        <taxon>Paraprevotella</taxon>
    </lineage>
</organism>
<feature type="transmembrane region" description="Helical" evidence="1">
    <location>
        <begin position="6"/>
        <end position="28"/>
    </location>
</feature>
<dbReference type="HOGENOM" id="CLU_3219771_0_0_10"/>
<dbReference type="EMBL" id="AFBR01000022">
    <property type="protein sequence ID" value="EGG55988.1"/>
    <property type="molecule type" value="Genomic_DNA"/>
</dbReference>
<protein>
    <submittedName>
        <fullName evidence="2">Uncharacterized protein</fullName>
    </submittedName>
</protein>
<keyword evidence="1" id="KW-1133">Transmembrane helix</keyword>
<sequence>MLGEYTFIYVISRIHFCRVCFSFFLIHAMRRNPVNKQKPCRYAT</sequence>
<reference evidence="2 3" key="1">
    <citation type="submission" date="2011-02" db="EMBL/GenBank/DDBJ databases">
        <authorList>
            <person name="Weinstock G."/>
            <person name="Sodergren E."/>
            <person name="Clifton S."/>
            <person name="Fulton L."/>
            <person name="Fulton B."/>
            <person name="Courtney L."/>
            <person name="Fronick C."/>
            <person name="Harrison M."/>
            <person name="Strong C."/>
            <person name="Farmer C."/>
            <person name="Delahaunty K."/>
            <person name="Markovic C."/>
            <person name="Hall O."/>
            <person name="Minx P."/>
            <person name="Tomlinson C."/>
            <person name="Mitreva M."/>
            <person name="Hou S."/>
            <person name="Chen J."/>
            <person name="Wollam A."/>
            <person name="Pepin K.H."/>
            <person name="Johnson M."/>
            <person name="Bhonagiri V."/>
            <person name="Zhang X."/>
            <person name="Suruliraj S."/>
            <person name="Warren W."/>
            <person name="Chinwalla A."/>
            <person name="Mardis E.R."/>
            <person name="Wilson R.K."/>
        </authorList>
    </citation>
    <scope>NUCLEOTIDE SEQUENCE [LARGE SCALE GENOMIC DNA]</scope>
    <source>
        <strain evidence="2 3">YIT 11841</strain>
    </source>
</reference>
<evidence type="ECO:0000256" key="1">
    <source>
        <dbReference type="SAM" id="Phobius"/>
    </source>
</evidence>
<name>F3QRQ0_9BACT</name>
<keyword evidence="3" id="KW-1185">Reference proteome</keyword>
<accession>F3QRQ0</accession>
<proteinExistence type="predicted"/>
<dbReference type="Proteomes" id="UP000005546">
    <property type="component" value="Unassembled WGS sequence"/>
</dbReference>
<comment type="caution">
    <text evidence="2">The sequence shown here is derived from an EMBL/GenBank/DDBJ whole genome shotgun (WGS) entry which is preliminary data.</text>
</comment>
<evidence type="ECO:0000313" key="2">
    <source>
        <dbReference type="EMBL" id="EGG55988.1"/>
    </source>
</evidence>
<gene>
    <name evidence="2" type="ORF">HMPREF9442_00854</name>
</gene>
<dbReference type="AlphaFoldDB" id="F3QRQ0"/>
<evidence type="ECO:0000313" key="3">
    <source>
        <dbReference type="Proteomes" id="UP000005546"/>
    </source>
</evidence>
<keyword evidence="1" id="KW-0472">Membrane</keyword>
<keyword evidence="1" id="KW-0812">Transmembrane</keyword>